<dbReference type="Proteomes" id="UP001465668">
    <property type="component" value="Unassembled WGS sequence"/>
</dbReference>
<evidence type="ECO:0000313" key="1">
    <source>
        <dbReference type="EMBL" id="KAK9777937.1"/>
    </source>
</evidence>
<reference evidence="1 2" key="1">
    <citation type="submission" date="2024-02" db="EMBL/GenBank/DDBJ databases">
        <title>First draft genome assembly of two strains of Seiridium cardinale.</title>
        <authorList>
            <person name="Emiliani G."/>
            <person name="Scali E."/>
        </authorList>
    </citation>
    <scope>NUCLEOTIDE SEQUENCE [LARGE SCALE GENOMIC DNA]</scope>
    <source>
        <strain evidence="1 2">BM-138-000479</strain>
    </source>
</reference>
<dbReference type="EMBL" id="JARVKM010000018">
    <property type="protein sequence ID" value="KAK9777937.1"/>
    <property type="molecule type" value="Genomic_DNA"/>
</dbReference>
<name>A0ABR2XW50_9PEZI</name>
<gene>
    <name evidence="1" type="ORF">SCAR479_05263</name>
</gene>
<comment type="caution">
    <text evidence="1">The sequence shown here is derived from an EMBL/GenBank/DDBJ whole genome shotgun (WGS) entry which is preliminary data.</text>
</comment>
<sequence>MLIRAGASDVSWTEHGECCLDLLLRRPSVFAPYYAQSFINMGADPCLIAMVPVGIYCAYSLNMAQEYRLTSVPGIDEDRFRFNGIVHPLVTAIEEIWTEEDCDNVALAIQMMSVPLAQSRTLVYKLLVAACRSPPHPGSYII</sequence>
<organism evidence="1 2">
    <name type="scientific">Seiridium cardinale</name>
    <dbReference type="NCBI Taxonomy" id="138064"/>
    <lineage>
        <taxon>Eukaryota</taxon>
        <taxon>Fungi</taxon>
        <taxon>Dikarya</taxon>
        <taxon>Ascomycota</taxon>
        <taxon>Pezizomycotina</taxon>
        <taxon>Sordariomycetes</taxon>
        <taxon>Xylariomycetidae</taxon>
        <taxon>Amphisphaeriales</taxon>
        <taxon>Sporocadaceae</taxon>
        <taxon>Seiridium</taxon>
    </lineage>
</organism>
<keyword evidence="2" id="KW-1185">Reference proteome</keyword>
<accession>A0ABR2XW50</accession>
<evidence type="ECO:0000313" key="2">
    <source>
        <dbReference type="Proteomes" id="UP001465668"/>
    </source>
</evidence>
<proteinExistence type="predicted"/>
<protein>
    <submittedName>
        <fullName evidence="1">Uncharacterized protein</fullName>
    </submittedName>
</protein>